<name>A0A9P6N5S9_9BASI</name>
<dbReference type="PANTHER" id="PTHR12794:SF0">
    <property type="entry name" value="GEM-ASSOCIATED PROTEIN 2"/>
    <property type="match status" value="1"/>
</dbReference>
<dbReference type="EMBL" id="MU167742">
    <property type="protein sequence ID" value="KAG0139167.1"/>
    <property type="molecule type" value="Genomic_DNA"/>
</dbReference>
<keyword evidence="4" id="KW-1185">Reference proteome</keyword>
<evidence type="ECO:0000313" key="4">
    <source>
        <dbReference type="Proteomes" id="UP000886653"/>
    </source>
</evidence>
<dbReference type="Gene3D" id="1.20.58.1070">
    <property type="match status" value="1"/>
</dbReference>
<gene>
    <name evidence="3" type="ORF">CROQUDRAFT_55111</name>
</gene>
<sequence>MSSDQTIDQTIEQHVDFYDDYEEEMSADADGPYRQIPFTDEGDDGEDWQDEEGDDEMFPIGYTIQFSPPPPDDDQAGGVGAPRGGLGSQALPVPSVMRSDWNGIPQDGAEYLFTVRFVQARSRPRVVAKANPYALNLSSRSRRSSTPTASSSLPNPAWRVQFGFRFANMRKSLRDQEPSNWILDDAYRQTPPANDESNWKIFIFGKKVTSNGTDQPSITHSGQKRPIPMFLKALDQVTVIAILSHYTGWIEERLNSLISLIEKHTALVENDFEGADSTTSPLEVSLLSAHDGSWLLGLLSILDSVLTSEDIYKLRALARVCKRIAQIADAASKQAESTDDTSHQEAAAGWMVVAAIVDVWGQRDLWDD</sequence>
<dbReference type="Proteomes" id="UP000886653">
    <property type="component" value="Unassembled WGS sequence"/>
</dbReference>
<comment type="similarity">
    <text evidence="1">Belongs to the gemin-2 family.</text>
</comment>
<dbReference type="GO" id="GO:0000387">
    <property type="term" value="P:spliceosomal snRNP assembly"/>
    <property type="evidence" value="ECO:0007669"/>
    <property type="project" value="InterPro"/>
</dbReference>
<comment type="caution">
    <text evidence="3">The sequence shown here is derived from an EMBL/GenBank/DDBJ whole genome shotgun (WGS) entry which is preliminary data.</text>
</comment>
<dbReference type="OrthoDB" id="428895at2759"/>
<evidence type="ECO:0000256" key="2">
    <source>
        <dbReference type="SAM" id="MobiDB-lite"/>
    </source>
</evidence>
<accession>A0A9P6N5S9</accession>
<dbReference type="PANTHER" id="PTHR12794">
    <property type="entry name" value="GEMIN2"/>
    <property type="match status" value="1"/>
</dbReference>
<dbReference type="GO" id="GO:0032797">
    <property type="term" value="C:SMN complex"/>
    <property type="evidence" value="ECO:0007669"/>
    <property type="project" value="TreeGrafter"/>
</dbReference>
<feature type="region of interest" description="Disordered" evidence="2">
    <location>
        <begin position="25"/>
        <end position="52"/>
    </location>
</feature>
<protein>
    <submittedName>
        <fullName evidence="3">Uncharacterized protein</fullName>
    </submittedName>
</protein>
<dbReference type="InterPro" id="IPR035426">
    <property type="entry name" value="Gemin2/Brr1"/>
</dbReference>
<proteinExistence type="inferred from homology"/>
<reference evidence="3" key="1">
    <citation type="submission" date="2013-11" db="EMBL/GenBank/DDBJ databases">
        <title>Genome sequence of the fusiform rust pathogen reveals effectors for host alternation and coevolution with pine.</title>
        <authorList>
            <consortium name="DOE Joint Genome Institute"/>
            <person name="Smith K."/>
            <person name="Pendleton A."/>
            <person name="Kubisiak T."/>
            <person name="Anderson C."/>
            <person name="Salamov A."/>
            <person name="Aerts A."/>
            <person name="Riley R."/>
            <person name="Clum A."/>
            <person name="Lindquist E."/>
            <person name="Ence D."/>
            <person name="Campbell M."/>
            <person name="Kronenberg Z."/>
            <person name="Feau N."/>
            <person name="Dhillon B."/>
            <person name="Hamelin R."/>
            <person name="Burleigh J."/>
            <person name="Smith J."/>
            <person name="Yandell M."/>
            <person name="Nelson C."/>
            <person name="Grigoriev I."/>
            <person name="Davis J."/>
        </authorList>
    </citation>
    <scope>NUCLEOTIDE SEQUENCE</scope>
    <source>
        <strain evidence="3">G11</strain>
    </source>
</reference>
<evidence type="ECO:0000313" key="3">
    <source>
        <dbReference type="EMBL" id="KAG0139167.1"/>
    </source>
</evidence>
<dbReference type="GO" id="GO:0005634">
    <property type="term" value="C:nucleus"/>
    <property type="evidence" value="ECO:0007669"/>
    <property type="project" value="TreeGrafter"/>
</dbReference>
<organism evidence="3 4">
    <name type="scientific">Cronartium quercuum f. sp. fusiforme G11</name>
    <dbReference type="NCBI Taxonomy" id="708437"/>
    <lineage>
        <taxon>Eukaryota</taxon>
        <taxon>Fungi</taxon>
        <taxon>Dikarya</taxon>
        <taxon>Basidiomycota</taxon>
        <taxon>Pucciniomycotina</taxon>
        <taxon>Pucciniomycetes</taxon>
        <taxon>Pucciniales</taxon>
        <taxon>Coleosporiaceae</taxon>
        <taxon>Cronartium</taxon>
    </lineage>
</organism>
<dbReference type="Pfam" id="PF04938">
    <property type="entry name" value="SIP1"/>
    <property type="match status" value="1"/>
</dbReference>
<feature type="compositionally biased region" description="Acidic residues" evidence="2">
    <location>
        <begin position="40"/>
        <end position="52"/>
    </location>
</feature>
<dbReference type="AlphaFoldDB" id="A0A9P6N5S9"/>
<evidence type="ECO:0000256" key="1">
    <source>
        <dbReference type="ARBA" id="ARBA00025758"/>
    </source>
</evidence>